<feature type="region of interest" description="Disordered" evidence="1">
    <location>
        <begin position="72"/>
        <end position="97"/>
    </location>
</feature>
<keyword evidence="3" id="KW-1185">Reference proteome</keyword>
<accession>A0A3M7R520</accession>
<protein>
    <submittedName>
        <fullName evidence="2">Uncharacterized protein</fullName>
    </submittedName>
</protein>
<reference evidence="2 3" key="1">
    <citation type="journal article" date="2018" name="Sci. Rep.">
        <title>Genomic signatures of local adaptation to the degree of environmental predictability in rotifers.</title>
        <authorList>
            <person name="Franch-Gras L."/>
            <person name="Hahn C."/>
            <person name="Garcia-Roger E.M."/>
            <person name="Carmona M.J."/>
            <person name="Serra M."/>
            <person name="Gomez A."/>
        </authorList>
    </citation>
    <scope>NUCLEOTIDE SEQUENCE [LARGE SCALE GENOMIC DNA]</scope>
    <source>
        <strain evidence="2">HYR1</strain>
    </source>
</reference>
<evidence type="ECO:0000256" key="1">
    <source>
        <dbReference type="SAM" id="MobiDB-lite"/>
    </source>
</evidence>
<dbReference type="OrthoDB" id="1607513at2759"/>
<gene>
    <name evidence="2" type="ORF">BpHYR1_040244</name>
</gene>
<name>A0A3M7R520_BRAPC</name>
<organism evidence="2 3">
    <name type="scientific">Brachionus plicatilis</name>
    <name type="common">Marine rotifer</name>
    <name type="synonym">Brachionus muelleri</name>
    <dbReference type="NCBI Taxonomy" id="10195"/>
    <lineage>
        <taxon>Eukaryota</taxon>
        <taxon>Metazoa</taxon>
        <taxon>Spiralia</taxon>
        <taxon>Gnathifera</taxon>
        <taxon>Rotifera</taxon>
        <taxon>Eurotatoria</taxon>
        <taxon>Monogononta</taxon>
        <taxon>Pseudotrocha</taxon>
        <taxon>Ploima</taxon>
        <taxon>Brachionidae</taxon>
        <taxon>Brachionus</taxon>
    </lineage>
</organism>
<dbReference type="Proteomes" id="UP000276133">
    <property type="component" value="Unassembled WGS sequence"/>
</dbReference>
<dbReference type="EMBL" id="REGN01004263">
    <property type="protein sequence ID" value="RNA18328.1"/>
    <property type="molecule type" value="Genomic_DNA"/>
</dbReference>
<comment type="caution">
    <text evidence="2">The sequence shown here is derived from an EMBL/GenBank/DDBJ whole genome shotgun (WGS) entry which is preliminary data.</text>
</comment>
<evidence type="ECO:0000313" key="2">
    <source>
        <dbReference type="EMBL" id="RNA18328.1"/>
    </source>
</evidence>
<evidence type="ECO:0000313" key="3">
    <source>
        <dbReference type="Proteomes" id="UP000276133"/>
    </source>
</evidence>
<sequence>MDCIEFWKKNSAKYPILKEFCLVNGGAASSSSPKKDQKISQKSKNAKILKKSKNREVTKINLKMSDLAILSEDERADSSKSPRIKTPGKISLPFTSN</sequence>
<dbReference type="AlphaFoldDB" id="A0A3M7R520"/>
<feature type="region of interest" description="Disordered" evidence="1">
    <location>
        <begin position="26"/>
        <end position="51"/>
    </location>
</feature>
<proteinExistence type="predicted"/>